<dbReference type="SMART" id="SM00454">
    <property type="entry name" value="SAM"/>
    <property type="match status" value="1"/>
</dbReference>
<dbReference type="GO" id="GO:0042393">
    <property type="term" value="F:histone binding"/>
    <property type="evidence" value="ECO:0000318"/>
    <property type="project" value="GO_Central"/>
</dbReference>
<dbReference type="InterPro" id="IPR001660">
    <property type="entry name" value="SAM"/>
</dbReference>
<organism evidence="17 18">
    <name type="scientific">Xenopus tropicalis</name>
    <name type="common">Western clawed frog</name>
    <name type="synonym">Silurana tropicalis</name>
    <dbReference type="NCBI Taxonomy" id="8364"/>
    <lineage>
        <taxon>Eukaryota</taxon>
        <taxon>Metazoa</taxon>
        <taxon>Chordata</taxon>
        <taxon>Craniata</taxon>
        <taxon>Vertebrata</taxon>
        <taxon>Euteleostomi</taxon>
        <taxon>Amphibia</taxon>
        <taxon>Batrachia</taxon>
        <taxon>Anura</taxon>
        <taxon>Pipoidea</taxon>
        <taxon>Pipidae</taxon>
        <taxon>Xenopodinae</taxon>
        <taxon>Xenopus</taxon>
        <taxon>Silurana</taxon>
    </lineage>
</organism>
<dbReference type="GO" id="GO:0045892">
    <property type="term" value="P:negative regulation of DNA-templated transcription"/>
    <property type="evidence" value="ECO:0000318"/>
    <property type="project" value="GO_Central"/>
</dbReference>
<dbReference type="SUPFAM" id="SSF63748">
    <property type="entry name" value="Tudor/PWWP/MBT"/>
    <property type="match status" value="3"/>
</dbReference>
<dbReference type="InterPro" id="IPR050548">
    <property type="entry name" value="PcG_chromatin_remod_factors"/>
</dbReference>
<feature type="compositionally biased region" description="Basic residues" evidence="15">
    <location>
        <begin position="618"/>
        <end position="636"/>
    </location>
</feature>
<dbReference type="PROSITE" id="PS51802">
    <property type="entry name" value="ZF_CCHHC"/>
    <property type="match status" value="1"/>
</dbReference>
<evidence type="ECO:0000256" key="11">
    <source>
        <dbReference type="ARBA" id="ARBA00068102"/>
    </source>
</evidence>
<dbReference type="Xenbase" id="XB-GENE-949999">
    <property type="gene designation" value="l3mbtl1"/>
</dbReference>
<evidence type="ECO:0000256" key="12">
    <source>
        <dbReference type="ARBA" id="ARBA00079425"/>
    </source>
</evidence>
<dbReference type="Pfam" id="PF00536">
    <property type="entry name" value="SAM_1"/>
    <property type="match status" value="1"/>
</dbReference>
<dbReference type="Gene3D" id="2.30.30.140">
    <property type="match status" value="3"/>
</dbReference>
<sequence>MDLIVTKAKSEPEISAPSGKVTSEGTGLLASSQTQAVVQLPPAFSSEMQHPQQMEKKGAEPVKVAVNARFPFRWSEPQEGIPRSPQDNPIEVQETDYQTSSQDAEGRTGSPTDSGLSLCDTCGCRHMVGGTCETCGDICGFKESVHCRSLVMETSLVFGGGGETPKPVKKRRPKEYQSPAESEAEFTQKEQKSTGHIEESLARSCVKEEWSQRDIRVSGDELGEPWSWSTYLDELKCIAAPLNLFREWQLGAQHKNSFKVGMKLEGIDPQHPSLYFILTVTEVCGFRIRLHFDGYSDCHDFWVNADSPDIHPAGWCERTGHKLQPPKGYKDEDFSWTNYLRQTKAPVAPKHLFVTPKIGAPPSLFRVGMKLEAVDRMNPSLICVASVTDVIEDRFLVHFDNWGDTYDYWCDPSSPYVHPVGWCEQHEKILTPPQDYPDPEGFSWGKYLSETKTVAVPAQAFHPRPPHGFKVDMRLEAVDRRSPSLICVASVVEVEEFRIKVHFDGWSHMYDFWLDADHPDLHPAGWSQRTGHPLQTPLRCRDVSNMSPGPCVSLSCKEMSHTRNNKYGLQHRKCPTPGCDGSGHVTGRFTAHHCLSGCPLADRNQNPTRSRNPIPFPSRRKSRHHGRIGRPPKYRRVQQDSYQDPVHQSFFMSALSVHPDRAHSHCWEQHCRLLPGVAGISASTVSKWSTEEVFSFVQTLTGCEDQARLFREEMIDGQALLLLTQTDIVKILCIKLGPAVKIYNSILMFKNTEESAD</sequence>
<evidence type="ECO:0000256" key="8">
    <source>
        <dbReference type="ARBA" id="ARBA00023015"/>
    </source>
</evidence>
<dbReference type="CDD" id="cd20131">
    <property type="entry name" value="MBT_L3MBTL1_rpt1"/>
    <property type="match status" value="1"/>
</dbReference>
<keyword evidence="10" id="KW-0539">Nucleus</keyword>
<feature type="compositionally biased region" description="Polar residues" evidence="15">
    <location>
        <begin position="95"/>
        <end position="115"/>
    </location>
</feature>
<evidence type="ECO:0000256" key="9">
    <source>
        <dbReference type="ARBA" id="ARBA00023163"/>
    </source>
</evidence>
<evidence type="ECO:0000256" key="7">
    <source>
        <dbReference type="ARBA" id="ARBA00022853"/>
    </source>
</evidence>
<dbReference type="AlphaFoldDB" id="A0A8J1IX65"/>
<evidence type="ECO:0000256" key="1">
    <source>
        <dbReference type="ARBA" id="ARBA00004123"/>
    </source>
</evidence>
<dbReference type="GO" id="GO:0005634">
    <property type="term" value="C:nucleus"/>
    <property type="evidence" value="ECO:0000318"/>
    <property type="project" value="GO_Central"/>
</dbReference>
<dbReference type="PROSITE" id="PS50105">
    <property type="entry name" value="SAM_DOMAIN"/>
    <property type="match status" value="1"/>
</dbReference>
<evidence type="ECO:0000256" key="6">
    <source>
        <dbReference type="ARBA" id="ARBA00022833"/>
    </source>
</evidence>
<dbReference type="SMART" id="SM00561">
    <property type="entry name" value="MBT"/>
    <property type="match status" value="3"/>
</dbReference>
<dbReference type="CDD" id="cd09582">
    <property type="entry name" value="SAM_Scm-like-3MBT3_4"/>
    <property type="match status" value="1"/>
</dbReference>
<dbReference type="InterPro" id="IPR047362">
    <property type="entry name" value="MBT_L3MBTL1_rpt3"/>
</dbReference>
<evidence type="ECO:0000256" key="13">
    <source>
        <dbReference type="PROSITE-ProRule" id="PRU00459"/>
    </source>
</evidence>
<feature type="repeat" description="MBT" evidence="13">
    <location>
        <begin position="442"/>
        <end position="537"/>
    </location>
</feature>
<dbReference type="CTD" id="26013"/>
<evidence type="ECO:0000256" key="10">
    <source>
        <dbReference type="ARBA" id="ARBA00023242"/>
    </source>
</evidence>
<dbReference type="PANTHER" id="PTHR12247:SF69">
    <property type="entry name" value="LETHAL(3)MALIGNANT BRAIN TUMOR-LIKE PROTEIN 1"/>
    <property type="match status" value="1"/>
</dbReference>
<dbReference type="InterPro" id="IPR036060">
    <property type="entry name" value="Znf_C2H2C_sf"/>
</dbReference>
<dbReference type="GO" id="GO:0006325">
    <property type="term" value="P:chromatin organization"/>
    <property type="evidence" value="ECO:0007669"/>
    <property type="project" value="UniProtKB-KW"/>
</dbReference>
<feature type="region of interest" description="Disordered" evidence="15">
    <location>
        <begin position="600"/>
        <end position="637"/>
    </location>
</feature>
<dbReference type="PANTHER" id="PTHR12247">
    <property type="entry name" value="POLYCOMB GROUP PROTEIN"/>
    <property type="match status" value="1"/>
</dbReference>
<keyword evidence="7" id="KW-0156">Chromatin regulator</keyword>
<keyword evidence="3" id="KW-0479">Metal-binding</keyword>
<feature type="region of interest" description="Disordered" evidence="15">
    <location>
        <begin position="158"/>
        <end position="198"/>
    </location>
</feature>
<dbReference type="GO" id="GO:0003682">
    <property type="term" value="F:chromatin binding"/>
    <property type="evidence" value="ECO:0000318"/>
    <property type="project" value="GO_Central"/>
</dbReference>
<dbReference type="InterPro" id="IPR047361">
    <property type="entry name" value="MBT_L3MBTL1_rpt1"/>
</dbReference>
<name>A0A8J1IX65_XENTR</name>
<feature type="compositionally biased region" description="Basic and acidic residues" evidence="15">
    <location>
        <begin position="186"/>
        <end position="198"/>
    </location>
</feature>
<evidence type="ECO:0000313" key="17">
    <source>
        <dbReference type="Proteomes" id="UP000008143"/>
    </source>
</evidence>
<dbReference type="KEGG" id="xtr:100495734"/>
<dbReference type="OrthoDB" id="8188861at2759"/>
<keyword evidence="4" id="KW-0677">Repeat</keyword>
<keyword evidence="8" id="KW-0805">Transcription regulation</keyword>
<keyword evidence="17" id="KW-1185">Reference proteome</keyword>
<proteinExistence type="predicted"/>
<dbReference type="Gene3D" id="4.10.320.30">
    <property type="match status" value="1"/>
</dbReference>
<dbReference type="AGR" id="Xenbase:XB-GENE-949999"/>
<dbReference type="OMA" id="DIHAAGW"/>
<dbReference type="Gene3D" id="1.10.150.50">
    <property type="entry name" value="Transcription Factor, Ets-1"/>
    <property type="match status" value="1"/>
</dbReference>
<evidence type="ECO:0000256" key="15">
    <source>
        <dbReference type="SAM" id="MobiDB-lite"/>
    </source>
</evidence>
<feature type="repeat" description="MBT" evidence="13">
    <location>
        <begin position="334"/>
        <end position="433"/>
    </location>
</feature>
<dbReference type="InterPro" id="IPR004092">
    <property type="entry name" value="Mbt"/>
</dbReference>
<dbReference type="FunFam" id="2.30.30.140:FF:000007">
    <property type="entry name" value="Lethal(3)malignant brain tumor-like protein 1"/>
    <property type="match status" value="2"/>
</dbReference>
<evidence type="ECO:0000256" key="14">
    <source>
        <dbReference type="PROSITE-ProRule" id="PRU01143"/>
    </source>
</evidence>
<dbReference type="PROSITE" id="PS51079">
    <property type="entry name" value="MBT"/>
    <property type="match status" value="3"/>
</dbReference>
<reference evidence="18" key="1">
    <citation type="submission" date="2025-08" db="UniProtKB">
        <authorList>
            <consortium name="RefSeq"/>
        </authorList>
    </citation>
    <scope>IDENTIFICATION</scope>
    <source>
        <strain evidence="18">Nigerian</strain>
        <tissue evidence="18">Liver and blood</tissue>
    </source>
</reference>
<evidence type="ECO:0000313" key="18">
    <source>
        <dbReference type="RefSeq" id="XP_031750143.1"/>
    </source>
</evidence>
<comment type="subcellular location">
    <subcellularLocation>
        <location evidence="1">Nucleus</location>
    </subcellularLocation>
</comment>
<feature type="region of interest" description="Disordered" evidence="15">
    <location>
        <begin position="73"/>
        <end position="115"/>
    </location>
</feature>
<evidence type="ECO:0000256" key="5">
    <source>
        <dbReference type="ARBA" id="ARBA00022771"/>
    </source>
</evidence>
<accession>A0A8J1IX65</accession>
<evidence type="ECO:0000256" key="4">
    <source>
        <dbReference type="ARBA" id="ARBA00022737"/>
    </source>
</evidence>
<keyword evidence="5 14" id="KW-0863">Zinc-finger</keyword>
<dbReference type="InterPro" id="IPR013761">
    <property type="entry name" value="SAM/pointed_sf"/>
</dbReference>
<dbReference type="SUPFAM" id="SSF103637">
    <property type="entry name" value="CCHHC domain"/>
    <property type="match status" value="1"/>
</dbReference>
<feature type="domain" description="SAM" evidence="16">
    <location>
        <begin position="688"/>
        <end position="752"/>
    </location>
</feature>
<dbReference type="SUPFAM" id="SSF47769">
    <property type="entry name" value="SAM/Pointed domain"/>
    <property type="match status" value="1"/>
</dbReference>
<dbReference type="GeneID" id="100495734"/>
<evidence type="ECO:0000256" key="2">
    <source>
        <dbReference type="ARBA" id="ARBA00022491"/>
    </source>
</evidence>
<feature type="region of interest" description="Disordered" evidence="15">
    <location>
        <begin position="1"/>
        <end position="26"/>
    </location>
</feature>
<dbReference type="CDD" id="cd20137">
    <property type="entry name" value="MBT_L3MBTL1_rpt3"/>
    <property type="match status" value="1"/>
</dbReference>
<keyword evidence="2" id="KW-0678">Repressor</keyword>
<dbReference type="Pfam" id="PF02820">
    <property type="entry name" value="MBT"/>
    <property type="match status" value="3"/>
</dbReference>
<feature type="repeat" description="MBT" evidence="13">
    <location>
        <begin position="226"/>
        <end position="326"/>
    </location>
</feature>
<dbReference type="RefSeq" id="XP_031750143.1">
    <property type="nucleotide sequence ID" value="XM_031894283.1"/>
</dbReference>
<evidence type="ECO:0000256" key="3">
    <source>
        <dbReference type="ARBA" id="ARBA00022723"/>
    </source>
</evidence>
<dbReference type="Pfam" id="PF01530">
    <property type="entry name" value="zf-C2HC"/>
    <property type="match status" value="1"/>
</dbReference>
<evidence type="ECO:0000259" key="16">
    <source>
        <dbReference type="PROSITE" id="PS50105"/>
    </source>
</evidence>
<gene>
    <name evidence="18 19" type="primary">l3mbtl1</name>
</gene>
<dbReference type="InterPro" id="IPR002515">
    <property type="entry name" value="Znf_C2H2C"/>
</dbReference>
<dbReference type="Proteomes" id="UP000008143">
    <property type="component" value="Chromosome 10"/>
</dbReference>
<keyword evidence="9" id="KW-0804">Transcription</keyword>
<keyword evidence="6" id="KW-0862">Zinc</keyword>
<dbReference type="FunFam" id="4.10.320.30:FF:000001">
    <property type="entry name" value="Myelin transcription factor 1-like, a"/>
    <property type="match status" value="1"/>
</dbReference>
<dbReference type="GO" id="GO:0008270">
    <property type="term" value="F:zinc ion binding"/>
    <property type="evidence" value="ECO:0007669"/>
    <property type="project" value="UniProtKB-KW"/>
</dbReference>
<evidence type="ECO:0000313" key="19">
    <source>
        <dbReference type="Xenbase" id="XB-GENE-949999"/>
    </source>
</evidence>
<protein>
    <recommendedName>
        <fullName evidence="11">Lethal(3)malignant brain tumor-like protein 1</fullName>
    </recommendedName>
    <alternativeName>
        <fullName evidence="12">L(3)mbt protein homolog</fullName>
    </alternativeName>
</protein>